<comment type="caution">
    <text evidence="1">The sequence shown here is derived from an EMBL/GenBank/DDBJ whole genome shotgun (WGS) entry which is preliminary data.</text>
</comment>
<evidence type="ECO:0000313" key="1">
    <source>
        <dbReference type="EMBL" id="TCO21085.1"/>
    </source>
</evidence>
<protein>
    <submittedName>
        <fullName evidence="1">Uncharacterized protein</fullName>
    </submittedName>
</protein>
<sequence length="63" mass="6832">MTTEYTDLATGDLIEELREAVSGLVVGPADAEYDAERLAWHLLAVRSVTQRQVSQSPSGPMAK</sequence>
<dbReference type="RefSeq" id="WP_132190832.1">
    <property type="nucleotide sequence ID" value="NZ_SLWM01000008.1"/>
</dbReference>
<name>A0ABY2BIK3_9ACTN</name>
<dbReference type="EMBL" id="SLWM01000008">
    <property type="protein sequence ID" value="TCO21085.1"/>
    <property type="molecule type" value="Genomic_DNA"/>
</dbReference>
<accession>A0ABY2BIK3</accession>
<keyword evidence="2" id="KW-1185">Reference proteome</keyword>
<dbReference type="Proteomes" id="UP000295818">
    <property type="component" value="Unassembled WGS sequence"/>
</dbReference>
<evidence type="ECO:0000313" key="2">
    <source>
        <dbReference type="Proteomes" id="UP000295818"/>
    </source>
</evidence>
<reference evidence="1 2" key="1">
    <citation type="journal article" date="2015" name="Stand. Genomic Sci.">
        <title>Genomic Encyclopedia of Bacterial and Archaeal Type Strains, Phase III: the genomes of soil and plant-associated and newly described type strains.</title>
        <authorList>
            <person name="Whitman W.B."/>
            <person name="Woyke T."/>
            <person name="Klenk H.P."/>
            <person name="Zhou Y."/>
            <person name="Lilburn T.G."/>
            <person name="Beck B.J."/>
            <person name="De Vos P."/>
            <person name="Vandamme P."/>
            <person name="Eisen J.A."/>
            <person name="Garrity G."/>
            <person name="Hugenholtz P."/>
            <person name="Kyrpides N.C."/>
        </authorList>
    </citation>
    <scope>NUCLEOTIDE SEQUENCE [LARGE SCALE GENOMIC DNA]</scope>
    <source>
        <strain evidence="1 2">VKM Ac-2538</strain>
    </source>
</reference>
<proteinExistence type="predicted"/>
<gene>
    <name evidence="1" type="ORF">EV644_108299</name>
</gene>
<organism evidence="1 2">
    <name type="scientific">Kribbella orskensis</name>
    <dbReference type="NCBI Taxonomy" id="2512216"/>
    <lineage>
        <taxon>Bacteria</taxon>
        <taxon>Bacillati</taxon>
        <taxon>Actinomycetota</taxon>
        <taxon>Actinomycetes</taxon>
        <taxon>Propionibacteriales</taxon>
        <taxon>Kribbellaceae</taxon>
        <taxon>Kribbella</taxon>
    </lineage>
</organism>